<evidence type="ECO:0000259" key="6">
    <source>
        <dbReference type="Pfam" id="PF08281"/>
    </source>
</evidence>
<keyword evidence="4" id="KW-0804">Transcription</keyword>
<dbReference type="GO" id="GO:0016987">
    <property type="term" value="F:sigma factor activity"/>
    <property type="evidence" value="ECO:0007669"/>
    <property type="project" value="UniProtKB-KW"/>
</dbReference>
<evidence type="ECO:0000256" key="2">
    <source>
        <dbReference type="ARBA" id="ARBA00023015"/>
    </source>
</evidence>
<evidence type="ECO:0000256" key="4">
    <source>
        <dbReference type="ARBA" id="ARBA00023163"/>
    </source>
</evidence>
<name>A0A1G7SNV1_CHIFI</name>
<dbReference type="InterPro" id="IPR013249">
    <property type="entry name" value="RNA_pol_sigma70_r4_t2"/>
</dbReference>
<evidence type="ECO:0000313" key="8">
    <source>
        <dbReference type="Proteomes" id="UP000199045"/>
    </source>
</evidence>
<dbReference type="InterPro" id="IPR039425">
    <property type="entry name" value="RNA_pol_sigma-70-like"/>
</dbReference>
<keyword evidence="2" id="KW-0805">Transcription regulation</keyword>
<evidence type="ECO:0000256" key="1">
    <source>
        <dbReference type="ARBA" id="ARBA00010641"/>
    </source>
</evidence>
<comment type="similarity">
    <text evidence="1">Belongs to the sigma-70 factor family. ECF subfamily.</text>
</comment>
<dbReference type="GO" id="GO:0006352">
    <property type="term" value="P:DNA-templated transcription initiation"/>
    <property type="evidence" value="ECO:0007669"/>
    <property type="project" value="InterPro"/>
</dbReference>
<feature type="domain" description="RNA polymerase sigma-70 region 2" evidence="5">
    <location>
        <begin position="27"/>
        <end position="92"/>
    </location>
</feature>
<dbReference type="SUPFAM" id="SSF88659">
    <property type="entry name" value="Sigma3 and sigma4 domains of RNA polymerase sigma factors"/>
    <property type="match status" value="1"/>
</dbReference>
<dbReference type="InterPro" id="IPR036388">
    <property type="entry name" value="WH-like_DNA-bd_sf"/>
</dbReference>
<dbReference type="InterPro" id="IPR014284">
    <property type="entry name" value="RNA_pol_sigma-70_dom"/>
</dbReference>
<gene>
    <name evidence="7" type="ORF">SAMN04488121_103947</name>
</gene>
<dbReference type="AlphaFoldDB" id="A0A1G7SNV1"/>
<dbReference type="PANTHER" id="PTHR43133">
    <property type="entry name" value="RNA POLYMERASE ECF-TYPE SIGMA FACTO"/>
    <property type="match status" value="1"/>
</dbReference>
<dbReference type="InterPro" id="IPR013324">
    <property type="entry name" value="RNA_pol_sigma_r3/r4-like"/>
</dbReference>
<dbReference type="InterPro" id="IPR007627">
    <property type="entry name" value="RNA_pol_sigma70_r2"/>
</dbReference>
<dbReference type="STRING" id="104663.SAMN04488121_103947"/>
<dbReference type="OrthoDB" id="799938at2"/>
<sequence>MQDDLYTEKAMLTRIADGDEHAFTQFFRAISPWMGHVVRKVVKQEDAVHEVLQEFFIKLWLHRDKLPAVEQLNAYLKRMALNECFTWLNRQALLQQRQADIRNAGLTTTNDTEANLSYRETQRIIATAVSALPTQRRQIFEMSRQEGLNATEIANKLKLSPSYVRNTISAALQYIREQLKLAGKL</sequence>
<feature type="domain" description="RNA polymerase sigma factor 70 region 4 type 2" evidence="6">
    <location>
        <begin position="123"/>
        <end position="173"/>
    </location>
</feature>
<dbReference type="Gene3D" id="1.10.10.10">
    <property type="entry name" value="Winged helix-like DNA-binding domain superfamily/Winged helix DNA-binding domain"/>
    <property type="match status" value="1"/>
</dbReference>
<protein>
    <submittedName>
        <fullName evidence="7">RNA polymerase sigma-70 factor, ECF subfamily</fullName>
    </submittedName>
</protein>
<dbReference type="GO" id="GO:0003677">
    <property type="term" value="F:DNA binding"/>
    <property type="evidence" value="ECO:0007669"/>
    <property type="project" value="InterPro"/>
</dbReference>
<proteinExistence type="inferred from homology"/>
<dbReference type="Gene3D" id="1.10.1740.10">
    <property type="match status" value="1"/>
</dbReference>
<dbReference type="Pfam" id="PF04542">
    <property type="entry name" value="Sigma70_r2"/>
    <property type="match status" value="1"/>
</dbReference>
<evidence type="ECO:0000256" key="3">
    <source>
        <dbReference type="ARBA" id="ARBA00023082"/>
    </source>
</evidence>
<keyword evidence="3" id="KW-0731">Sigma factor</keyword>
<dbReference type="Pfam" id="PF08281">
    <property type="entry name" value="Sigma70_r4_2"/>
    <property type="match status" value="1"/>
</dbReference>
<evidence type="ECO:0000313" key="7">
    <source>
        <dbReference type="EMBL" id="SDG24582.1"/>
    </source>
</evidence>
<dbReference type="PANTHER" id="PTHR43133:SF46">
    <property type="entry name" value="RNA POLYMERASE SIGMA-70 FACTOR ECF SUBFAMILY"/>
    <property type="match status" value="1"/>
</dbReference>
<dbReference type="InterPro" id="IPR013325">
    <property type="entry name" value="RNA_pol_sigma_r2"/>
</dbReference>
<dbReference type="NCBIfam" id="TIGR02937">
    <property type="entry name" value="sigma70-ECF"/>
    <property type="match status" value="1"/>
</dbReference>
<dbReference type="SUPFAM" id="SSF88946">
    <property type="entry name" value="Sigma2 domain of RNA polymerase sigma factors"/>
    <property type="match status" value="1"/>
</dbReference>
<reference evidence="8" key="1">
    <citation type="submission" date="2016-10" db="EMBL/GenBank/DDBJ databases">
        <authorList>
            <person name="Varghese N."/>
            <person name="Submissions S."/>
        </authorList>
    </citation>
    <scope>NUCLEOTIDE SEQUENCE [LARGE SCALE GENOMIC DNA]</scope>
    <source>
        <strain evidence="8">DSM 527</strain>
    </source>
</reference>
<dbReference type="EMBL" id="FNBN01000003">
    <property type="protein sequence ID" value="SDG24582.1"/>
    <property type="molecule type" value="Genomic_DNA"/>
</dbReference>
<organism evidence="7 8">
    <name type="scientific">Chitinophaga filiformis</name>
    <name type="common">Myxococcus filiformis</name>
    <name type="synonym">Flexibacter filiformis</name>
    <dbReference type="NCBI Taxonomy" id="104663"/>
    <lineage>
        <taxon>Bacteria</taxon>
        <taxon>Pseudomonadati</taxon>
        <taxon>Bacteroidota</taxon>
        <taxon>Chitinophagia</taxon>
        <taxon>Chitinophagales</taxon>
        <taxon>Chitinophagaceae</taxon>
        <taxon>Chitinophaga</taxon>
    </lineage>
</organism>
<dbReference type="Proteomes" id="UP000199045">
    <property type="component" value="Unassembled WGS sequence"/>
</dbReference>
<evidence type="ECO:0000259" key="5">
    <source>
        <dbReference type="Pfam" id="PF04542"/>
    </source>
</evidence>
<dbReference type="RefSeq" id="WP_089833881.1">
    <property type="nucleotide sequence ID" value="NZ_FNBN01000003.1"/>
</dbReference>
<accession>A0A1G7SNV1</accession>